<evidence type="ECO:0000313" key="1">
    <source>
        <dbReference type="EMBL" id="TFK77283.1"/>
    </source>
</evidence>
<protein>
    <submittedName>
        <fullName evidence="1">Uncharacterized protein</fullName>
    </submittedName>
</protein>
<gene>
    <name evidence="1" type="ORF">BDN72DRAFT_36621</name>
</gene>
<organism evidence="1 2">
    <name type="scientific">Pluteus cervinus</name>
    <dbReference type="NCBI Taxonomy" id="181527"/>
    <lineage>
        <taxon>Eukaryota</taxon>
        <taxon>Fungi</taxon>
        <taxon>Dikarya</taxon>
        <taxon>Basidiomycota</taxon>
        <taxon>Agaricomycotina</taxon>
        <taxon>Agaricomycetes</taxon>
        <taxon>Agaricomycetidae</taxon>
        <taxon>Agaricales</taxon>
        <taxon>Pluteineae</taxon>
        <taxon>Pluteaceae</taxon>
        <taxon>Pluteus</taxon>
    </lineage>
</organism>
<proteinExistence type="predicted"/>
<reference evidence="1 2" key="1">
    <citation type="journal article" date="2019" name="Nat. Ecol. Evol.">
        <title>Megaphylogeny resolves global patterns of mushroom evolution.</title>
        <authorList>
            <person name="Varga T."/>
            <person name="Krizsan K."/>
            <person name="Foldi C."/>
            <person name="Dima B."/>
            <person name="Sanchez-Garcia M."/>
            <person name="Sanchez-Ramirez S."/>
            <person name="Szollosi G.J."/>
            <person name="Szarkandi J.G."/>
            <person name="Papp V."/>
            <person name="Albert L."/>
            <person name="Andreopoulos W."/>
            <person name="Angelini C."/>
            <person name="Antonin V."/>
            <person name="Barry K.W."/>
            <person name="Bougher N.L."/>
            <person name="Buchanan P."/>
            <person name="Buyck B."/>
            <person name="Bense V."/>
            <person name="Catcheside P."/>
            <person name="Chovatia M."/>
            <person name="Cooper J."/>
            <person name="Damon W."/>
            <person name="Desjardin D."/>
            <person name="Finy P."/>
            <person name="Geml J."/>
            <person name="Haridas S."/>
            <person name="Hughes K."/>
            <person name="Justo A."/>
            <person name="Karasinski D."/>
            <person name="Kautmanova I."/>
            <person name="Kiss B."/>
            <person name="Kocsube S."/>
            <person name="Kotiranta H."/>
            <person name="LaButti K.M."/>
            <person name="Lechner B.E."/>
            <person name="Liimatainen K."/>
            <person name="Lipzen A."/>
            <person name="Lukacs Z."/>
            <person name="Mihaltcheva S."/>
            <person name="Morgado L.N."/>
            <person name="Niskanen T."/>
            <person name="Noordeloos M.E."/>
            <person name="Ohm R.A."/>
            <person name="Ortiz-Santana B."/>
            <person name="Ovrebo C."/>
            <person name="Racz N."/>
            <person name="Riley R."/>
            <person name="Savchenko A."/>
            <person name="Shiryaev A."/>
            <person name="Soop K."/>
            <person name="Spirin V."/>
            <person name="Szebenyi C."/>
            <person name="Tomsovsky M."/>
            <person name="Tulloss R.E."/>
            <person name="Uehling J."/>
            <person name="Grigoriev I.V."/>
            <person name="Vagvolgyi C."/>
            <person name="Papp T."/>
            <person name="Martin F.M."/>
            <person name="Miettinen O."/>
            <person name="Hibbett D.S."/>
            <person name="Nagy L.G."/>
        </authorList>
    </citation>
    <scope>NUCLEOTIDE SEQUENCE [LARGE SCALE GENOMIC DNA]</scope>
    <source>
        <strain evidence="1 2">NL-1719</strain>
    </source>
</reference>
<dbReference type="EMBL" id="ML208259">
    <property type="protein sequence ID" value="TFK77283.1"/>
    <property type="molecule type" value="Genomic_DNA"/>
</dbReference>
<dbReference type="Proteomes" id="UP000308600">
    <property type="component" value="Unassembled WGS sequence"/>
</dbReference>
<accession>A0ACD3BGX3</accession>
<keyword evidence="2" id="KW-1185">Reference proteome</keyword>
<sequence>MGDSMSAPTSTPPSFQSHRNSPNVYAQPPMSAPSILVTFHPDAGASREELYEPLPHPGPIRLPNTPPPLSDRETRTRRSQDYRPTNFHPPYAYSVPSHAGSVASSYRSLSSKSSAVPSVHSRSTQSSTTGPRPLHLPKRLVMPAPLQPSVASSRSSVRSSRPPAQVQDMGMRERLPPPIAAPRPPYYGPPANRPQVIPIGPNGPNRLRKRPSEAVHASVPRTAPPVPSVPSTSLFAHVAHHQTAAGTNKPQPSFHVKADKTGKKVLAKRRT</sequence>
<name>A0ACD3BGX3_9AGAR</name>
<evidence type="ECO:0000313" key="2">
    <source>
        <dbReference type="Proteomes" id="UP000308600"/>
    </source>
</evidence>